<accession>A0A8S1GV04</accession>
<gene>
    <name evidence="4" type="ORF">CAUJ_LOCUS2551</name>
</gene>
<comment type="similarity">
    <text evidence="2">Belongs to the histidine acid phosphatase family.</text>
</comment>
<evidence type="ECO:0000256" key="1">
    <source>
        <dbReference type="ARBA" id="ARBA00000032"/>
    </source>
</evidence>
<name>A0A8S1GV04_9PELO</name>
<organism evidence="4 5">
    <name type="scientific">Caenorhabditis auriculariae</name>
    <dbReference type="NCBI Taxonomy" id="2777116"/>
    <lineage>
        <taxon>Eukaryota</taxon>
        <taxon>Metazoa</taxon>
        <taxon>Ecdysozoa</taxon>
        <taxon>Nematoda</taxon>
        <taxon>Chromadorea</taxon>
        <taxon>Rhabditida</taxon>
        <taxon>Rhabditina</taxon>
        <taxon>Rhabditomorpha</taxon>
        <taxon>Rhabditoidea</taxon>
        <taxon>Rhabditidae</taxon>
        <taxon>Peloderinae</taxon>
        <taxon>Caenorhabditis</taxon>
    </lineage>
</organism>
<keyword evidence="3" id="KW-0732">Signal</keyword>
<dbReference type="Pfam" id="PF00328">
    <property type="entry name" value="His_Phos_2"/>
    <property type="match status" value="1"/>
</dbReference>
<dbReference type="SUPFAM" id="SSF53254">
    <property type="entry name" value="Phosphoglycerate mutase-like"/>
    <property type="match status" value="1"/>
</dbReference>
<dbReference type="InterPro" id="IPR029033">
    <property type="entry name" value="His_PPase_superfam"/>
</dbReference>
<dbReference type="CDD" id="cd07061">
    <property type="entry name" value="HP_HAP_like"/>
    <property type="match status" value="1"/>
</dbReference>
<comment type="caution">
    <text evidence="4">The sequence shown here is derived from an EMBL/GenBank/DDBJ whole genome shotgun (WGS) entry which is preliminary data.</text>
</comment>
<dbReference type="Proteomes" id="UP000835052">
    <property type="component" value="Unassembled WGS sequence"/>
</dbReference>
<evidence type="ECO:0000313" key="5">
    <source>
        <dbReference type="Proteomes" id="UP000835052"/>
    </source>
</evidence>
<protein>
    <submittedName>
        <fullName evidence="4">Uncharacterized protein</fullName>
    </submittedName>
</protein>
<dbReference type="PANTHER" id="PTHR11567">
    <property type="entry name" value="ACID PHOSPHATASE-RELATED"/>
    <property type="match status" value="1"/>
</dbReference>
<dbReference type="EMBL" id="CAJGYM010000005">
    <property type="protein sequence ID" value="CAD6186632.1"/>
    <property type="molecule type" value="Genomic_DNA"/>
</dbReference>
<keyword evidence="5" id="KW-1185">Reference proteome</keyword>
<dbReference type="Gene3D" id="3.40.50.1240">
    <property type="entry name" value="Phosphoglycerate mutase-like"/>
    <property type="match status" value="1"/>
</dbReference>
<dbReference type="PANTHER" id="PTHR11567:SF34">
    <property type="entry name" value="INTESTINAL ACID PHOSPHATASE"/>
    <property type="match status" value="1"/>
</dbReference>
<dbReference type="InterPro" id="IPR050645">
    <property type="entry name" value="Histidine_acid_phosphatase"/>
</dbReference>
<sequence length="624" mass="73583">MKTIEWLWLWSLFFSVLVCRARKLEFVQALWRHGDRAPLHLPYPKDLYTEEFWPRGWGQLTGVGMQQLHELGSHFRQSYVSTNFVNQTFSTKQVYLRSSDSDRALVSAQAFLYGFYPAVGNFAWARNTDWQPIPVHASTPGEPDILTKATSIACKNYDDTTDAGDARDAEIYNVQYKELFEALSVGTGIANFSYLNINGIFDIQRELLHNMTTLQPEWVYHVWPQYENRTTMEIITELRTIRMNNLFATANQAKLMGGYLLNTWIQQAETVSRGEMSEKMLLYSSHDGVLLSLLNAVGAGNSEMVPYAAALIMHVYSDNGDYFAELFYRNETKRPPYRLRMSGCPDPCRVSELASGYSQTTITSLDQMLQVLPETMCFIFVFLPTAAVAHALGATLPDSCRVQMTDYALVRSRSTALARARSCEPSSSLYLTRTRSVPDLTSYFRSSDRYRPQWHTVWQSTPYRWRRDWDLYDDYWYDKYYYFSPLYSTYTPSRRYYYSDYLPNPYYWRPYSSYWTRYKGYWYDYDYPSYYRRYTDSAFNRYLTSTYTPYRSYLLDSLSTSLGRGLGMYKAGLIPYRTLDTYWLTPSYWDRRFKDWRELYCTTKDLYLPSTYDRKTRQYFAQWS</sequence>
<evidence type="ECO:0000313" key="4">
    <source>
        <dbReference type="EMBL" id="CAD6186632.1"/>
    </source>
</evidence>
<dbReference type="PROSITE" id="PS00616">
    <property type="entry name" value="HIS_ACID_PHOSPHAT_1"/>
    <property type="match status" value="1"/>
</dbReference>
<dbReference type="InterPro" id="IPR033379">
    <property type="entry name" value="Acid_Pase_AS"/>
</dbReference>
<feature type="chain" id="PRO_5035782477" evidence="3">
    <location>
        <begin position="22"/>
        <end position="624"/>
    </location>
</feature>
<proteinExistence type="inferred from homology"/>
<evidence type="ECO:0000256" key="3">
    <source>
        <dbReference type="SAM" id="SignalP"/>
    </source>
</evidence>
<evidence type="ECO:0000256" key="2">
    <source>
        <dbReference type="ARBA" id="ARBA00005375"/>
    </source>
</evidence>
<reference evidence="4" key="1">
    <citation type="submission" date="2020-10" db="EMBL/GenBank/DDBJ databases">
        <authorList>
            <person name="Kikuchi T."/>
        </authorList>
    </citation>
    <scope>NUCLEOTIDE SEQUENCE</scope>
    <source>
        <strain evidence="4">NKZ352</strain>
    </source>
</reference>
<dbReference type="GO" id="GO:0003993">
    <property type="term" value="F:acid phosphatase activity"/>
    <property type="evidence" value="ECO:0007669"/>
    <property type="project" value="UniProtKB-EC"/>
</dbReference>
<dbReference type="InterPro" id="IPR000560">
    <property type="entry name" value="His_Pase_clade-2"/>
</dbReference>
<comment type="catalytic activity">
    <reaction evidence="1">
        <text>a phosphate monoester + H2O = an alcohol + phosphate</text>
        <dbReference type="Rhea" id="RHEA:15017"/>
        <dbReference type="ChEBI" id="CHEBI:15377"/>
        <dbReference type="ChEBI" id="CHEBI:30879"/>
        <dbReference type="ChEBI" id="CHEBI:43474"/>
        <dbReference type="ChEBI" id="CHEBI:67140"/>
        <dbReference type="EC" id="3.1.3.2"/>
    </reaction>
</comment>
<feature type="signal peptide" evidence="3">
    <location>
        <begin position="1"/>
        <end position="21"/>
    </location>
</feature>
<dbReference type="OrthoDB" id="258392at2759"/>
<dbReference type="AlphaFoldDB" id="A0A8S1GV04"/>